<dbReference type="Pfam" id="PF01189">
    <property type="entry name" value="Methyltr_RsmB-F"/>
    <property type="match status" value="1"/>
</dbReference>
<evidence type="ECO:0000256" key="2">
    <source>
        <dbReference type="ARBA" id="ARBA00022679"/>
    </source>
</evidence>
<keyword evidence="8" id="KW-1185">Reference proteome</keyword>
<feature type="binding site" evidence="5">
    <location>
        <begin position="240"/>
        <end position="246"/>
    </location>
    <ligand>
        <name>S-adenosyl-L-methionine</name>
        <dbReference type="ChEBI" id="CHEBI:59789"/>
    </ligand>
</feature>
<keyword evidence="3 5" id="KW-0949">S-adenosyl-L-methionine</keyword>
<dbReference type="InterPro" id="IPR023267">
    <property type="entry name" value="RCMT"/>
</dbReference>
<dbReference type="PANTHER" id="PTHR22807">
    <property type="entry name" value="NOP2 YEAST -RELATED NOL1/NOP2/FMU SUN DOMAIN-CONTAINING"/>
    <property type="match status" value="1"/>
</dbReference>
<keyword evidence="1 5" id="KW-0489">Methyltransferase</keyword>
<reference evidence="8" key="1">
    <citation type="submission" date="2017-06" db="EMBL/GenBank/DDBJ databases">
        <authorList>
            <person name="Varghese N."/>
            <person name="Submissions S."/>
        </authorList>
    </citation>
    <scope>NUCLEOTIDE SEQUENCE [LARGE SCALE GENOMIC DNA]</scope>
    <source>
        <strain evidence="8">LNB2</strain>
    </source>
</reference>
<evidence type="ECO:0000313" key="8">
    <source>
        <dbReference type="Proteomes" id="UP000198281"/>
    </source>
</evidence>
<dbReference type="CDD" id="cd02440">
    <property type="entry name" value="AdoMet_MTases"/>
    <property type="match status" value="1"/>
</dbReference>
<dbReference type="PANTHER" id="PTHR22807:SF53">
    <property type="entry name" value="RIBOSOMAL RNA SMALL SUBUNIT METHYLTRANSFERASE B-RELATED"/>
    <property type="match status" value="1"/>
</dbReference>
<evidence type="ECO:0000256" key="4">
    <source>
        <dbReference type="ARBA" id="ARBA00022884"/>
    </source>
</evidence>
<feature type="binding site" evidence="5">
    <location>
        <position position="287"/>
    </location>
    <ligand>
        <name>S-adenosyl-L-methionine</name>
        <dbReference type="ChEBI" id="CHEBI:59789"/>
    </ligand>
</feature>
<dbReference type="PRINTS" id="PR02008">
    <property type="entry name" value="RCMTFAMILY"/>
</dbReference>
<dbReference type="RefSeq" id="WP_281253516.1">
    <property type="nucleotide sequence ID" value="NZ_FZOS01000001.1"/>
</dbReference>
<sequence>MTDKEPAGVATRRAAMRLLDAVLRQGVPLEAALANAAAGLERADDRAFARAIASEVLRRLPDLDALIDAHTAKRLPGDAKARFALRIALVQARALGTPGHAAIATVLPLMDGGPRRLVHGVFGAAMRADARLPDPPSLPKAVEKRWRKAWKQEMVDAARAAIAAPPPVDLSLRDPAATAEWAEKLGGASLAPGHVRLPRGAAVAELPGFADGQWWVQDIAASLPARVLGQGEGRSALDLCAAPGGKTMQLAAAGWKVTATDMSGPRLERLRENLERTGLAADVRQADVMAETPEPIYDAVLLDAPCSATGIFRRHPDVLHRATDRAIAGLAEQQAAMLRQAAGWVKPGGVLVYAVCSLEPAEGEAVADGFAAEREFTRDPIRPEELPEGITAGGAGRVRVLPGTMAGEGGADGFFVARFRKG</sequence>
<accession>A0A239BYD7</accession>
<feature type="active site" description="Nucleophile" evidence="5">
    <location>
        <position position="356"/>
    </location>
</feature>
<dbReference type="InterPro" id="IPR001678">
    <property type="entry name" value="MeTrfase_RsmB-F_NOP2_dom"/>
</dbReference>
<evidence type="ECO:0000256" key="1">
    <source>
        <dbReference type="ARBA" id="ARBA00022603"/>
    </source>
</evidence>
<name>A0A239BYD7_9SPHN</name>
<dbReference type="GO" id="GO:0006355">
    <property type="term" value="P:regulation of DNA-templated transcription"/>
    <property type="evidence" value="ECO:0007669"/>
    <property type="project" value="InterPro"/>
</dbReference>
<proteinExistence type="inferred from homology"/>
<dbReference type="Gene3D" id="3.40.50.150">
    <property type="entry name" value="Vaccinia Virus protein VP39"/>
    <property type="match status" value="1"/>
</dbReference>
<dbReference type="AlphaFoldDB" id="A0A239BYD7"/>
<feature type="binding site" evidence="5">
    <location>
        <position position="303"/>
    </location>
    <ligand>
        <name>S-adenosyl-L-methionine</name>
        <dbReference type="ChEBI" id="CHEBI:59789"/>
    </ligand>
</feature>
<gene>
    <name evidence="7" type="ORF">SAMN06295912_101440</name>
</gene>
<feature type="binding site" evidence="5">
    <location>
        <position position="261"/>
    </location>
    <ligand>
        <name>S-adenosyl-L-methionine</name>
        <dbReference type="ChEBI" id="CHEBI:59789"/>
    </ligand>
</feature>
<dbReference type="PROSITE" id="PS51686">
    <property type="entry name" value="SAM_MT_RSMB_NOP"/>
    <property type="match status" value="1"/>
</dbReference>
<dbReference type="InterPro" id="IPR049560">
    <property type="entry name" value="MeTrfase_RsmB-F_NOP2_cat"/>
</dbReference>
<keyword evidence="4 5" id="KW-0694">RNA-binding</keyword>
<feature type="domain" description="SAM-dependent MTase RsmB/NOP-type" evidence="6">
    <location>
        <begin position="130"/>
        <end position="422"/>
    </location>
</feature>
<dbReference type="SUPFAM" id="SSF53335">
    <property type="entry name" value="S-adenosyl-L-methionine-dependent methyltransferases"/>
    <property type="match status" value="1"/>
</dbReference>
<evidence type="ECO:0000256" key="3">
    <source>
        <dbReference type="ARBA" id="ARBA00022691"/>
    </source>
</evidence>
<dbReference type="EMBL" id="FZOS01000001">
    <property type="protein sequence ID" value="SNS12153.1"/>
    <property type="molecule type" value="Genomic_DNA"/>
</dbReference>
<keyword evidence="2 5" id="KW-0808">Transferase</keyword>
<dbReference type="InterPro" id="IPR035926">
    <property type="entry name" value="NusB-like_sf"/>
</dbReference>
<evidence type="ECO:0000259" key="6">
    <source>
        <dbReference type="PROSITE" id="PS51686"/>
    </source>
</evidence>
<dbReference type="Proteomes" id="UP000198281">
    <property type="component" value="Unassembled WGS sequence"/>
</dbReference>
<evidence type="ECO:0000313" key="7">
    <source>
        <dbReference type="EMBL" id="SNS12153.1"/>
    </source>
</evidence>
<evidence type="ECO:0000256" key="5">
    <source>
        <dbReference type="PROSITE-ProRule" id="PRU01023"/>
    </source>
</evidence>
<dbReference type="InterPro" id="IPR029063">
    <property type="entry name" value="SAM-dependent_MTases_sf"/>
</dbReference>
<dbReference type="GO" id="GO:0003723">
    <property type="term" value="F:RNA binding"/>
    <property type="evidence" value="ECO:0007669"/>
    <property type="project" value="UniProtKB-UniRule"/>
</dbReference>
<organism evidence="7 8">
    <name type="scientific">Edaphosphingomonas laterariae</name>
    <dbReference type="NCBI Taxonomy" id="861865"/>
    <lineage>
        <taxon>Bacteria</taxon>
        <taxon>Pseudomonadati</taxon>
        <taxon>Pseudomonadota</taxon>
        <taxon>Alphaproteobacteria</taxon>
        <taxon>Sphingomonadales</taxon>
        <taxon>Rhizorhabdaceae</taxon>
        <taxon>Edaphosphingomonas</taxon>
    </lineage>
</organism>
<dbReference type="InterPro" id="IPR006027">
    <property type="entry name" value="NusB_RsmB_TIM44"/>
</dbReference>
<dbReference type="Pfam" id="PF01029">
    <property type="entry name" value="NusB"/>
    <property type="match status" value="1"/>
</dbReference>
<dbReference type="GO" id="GO:0001510">
    <property type="term" value="P:RNA methylation"/>
    <property type="evidence" value="ECO:0007669"/>
    <property type="project" value="InterPro"/>
</dbReference>
<dbReference type="Gene3D" id="1.10.940.10">
    <property type="entry name" value="NusB-like"/>
    <property type="match status" value="1"/>
</dbReference>
<comment type="similarity">
    <text evidence="5">Belongs to the class I-like SAM-binding methyltransferase superfamily. RsmB/NOP family.</text>
</comment>
<dbReference type="SUPFAM" id="SSF48013">
    <property type="entry name" value="NusB-like"/>
    <property type="match status" value="1"/>
</dbReference>
<protein>
    <submittedName>
        <fullName evidence="7">16S rRNA (Cytosine967-C5)-methyltransferase</fullName>
    </submittedName>
</protein>
<dbReference type="GO" id="GO:0008173">
    <property type="term" value="F:RNA methyltransferase activity"/>
    <property type="evidence" value="ECO:0007669"/>
    <property type="project" value="InterPro"/>
</dbReference>